<reference evidence="2 3" key="1">
    <citation type="submission" date="2024-09" db="EMBL/GenBank/DDBJ databases">
        <authorList>
            <person name="Sun Q."/>
            <person name="Mori K."/>
        </authorList>
    </citation>
    <scope>NUCLEOTIDE SEQUENCE [LARGE SCALE GENOMIC DNA]</scope>
    <source>
        <strain evidence="2 3">JCM 13503</strain>
    </source>
</reference>
<organism evidence="2 3">
    <name type="scientific">Deinococcus oregonensis</name>
    <dbReference type="NCBI Taxonomy" id="1805970"/>
    <lineage>
        <taxon>Bacteria</taxon>
        <taxon>Thermotogati</taxon>
        <taxon>Deinococcota</taxon>
        <taxon>Deinococci</taxon>
        <taxon>Deinococcales</taxon>
        <taxon>Deinococcaceae</taxon>
        <taxon>Deinococcus</taxon>
    </lineage>
</organism>
<feature type="region of interest" description="Disordered" evidence="1">
    <location>
        <begin position="54"/>
        <end position="83"/>
    </location>
</feature>
<protein>
    <submittedName>
        <fullName evidence="2">M-like protein</fullName>
    </submittedName>
</protein>
<keyword evidence="3" id="KW-1185">Reference proteome</keyword>
<proteinExistence type="predicted"/>
<dbReference type="Proteomes" id="UP001589733">
    <property type="component" value="Unassembled WGS sequence"/>
</dbReference>
<name>A0ABV6B664_9DEIO</name>
<dbReference type="RefSeq" id="WP_380015902.1">
    <property type="nucleotide sequence ID" value="NZ_JBHLYR010000063.1"/>
</dbReference>
<evidence type="ECO:0000313" key="2">
    <source>
        <dbReference type="EMBL" id="MFB9994702.1"/>
    </source>
</evidence>
<accession>A0ABV6B664</accession>
<gene>
    <name evidence="2" type="ORF">ACFFLM_22330</name>
</gene>
<evidence type="ECO:0000256" key="1">
    <source>
        <dbReference type="SAM" id="MobiDB-lite"/>
    </source>
</evidence>
<sequence length="83" mass="8912">MPKDDRTADTKPLTADEVSNVDLQFMGRTDEHRDAVKDAAAEAELADEFLTRGLDKQDVASSGSMITSDPASTTPGHETSEDT</sequence>
<feature type="compositionally biased region" description="Polar residues" evidence="1">
    <location>
        <begin position="59"/>
        <end position="77"/>
    </location>
</feature>
<dbReference type="EMBL" id="JBHLYR010000063">
    <property type="protein sequence ID" value="MFB9994702.1"/>
    <property type="molecule type" value="Genomic_DNA"/>
</dbReference>
<evidence type="ECO:0000313" key="3">
    <source>
        <dbReference type="Proteomes" id="UP001589733"/>
    </source>
</evidence>
<comment type="caution">
    <text evidence="2">The sequence shown here is derived from an EMBL/GenBank/DDBJ whole genome shotgun (WGS) entry which is preliminary data.</text>
</comment>